<reference evidence="1" key="2">
    <citation type="journal article" date="2015" name="Fish Shellfish Immunol.">
        <title>Early steps in the European eel (Anguilla anguilla)-Vibrio vulnificus interaction in the gills: Role of the RtxA13 toxin.</title>
        <authorList>
            <person name="Callol A."/>
            <person name="Pajuelo D."/>
            <person name="Ebbesson L."/>
            <person name="Teles M."/>
            <person name="MacKenzie S."/>
            <person name="Amaro C."/>
        </authorList>
    </citation>
    <scope>NUCLEOTIDE SEQUENCE</scope>
</reference>
<accession>A0A0E9RZG1</accession>
<name>A0A0E9RZG1_ANGAN</name>
<sequence>MVCFCNPLLVLLHTYYNSSCFPSVRISTCYFDYRF</sequence>
<organism evidence="1">
    <name type="scientific">Anguilla anguilla</name>
    <name type="common">European freshwater eel</name>
    <name type="synonym">Muraena anguilla</name>
    <dbReference type="NCBI Taxonomy" id="7936"/>
    <lineage>
        <taxon>Eukaryota</taxon>
        <taxon>Metazoa</taxon>
        <taxon>Chordata</taxon>
        <taxon>Craniata</taxon>
        <taxon>Vertebrata</taxon>
        <taxon>Euteleostomi</taxon>
        <taxon>Actinopterygii</taxon>
        <taxon>Neopterygii</taxon>
        <taxon>Teleostei</taxon>
        <taxon>Anguilliformes</taxon>
        <taxon>Anguillidae</taxon>
        <taxon>Anguilla</taxon>
    </lineage>
</organism>
<dbReference type="EMBL" id="GBXM01074300">
    <property type="protein sequence ID" value="JAH34277.1"/>
    <property type="molecule type" value="Transcribed_RNA"/>
</dbReference>
<dbReference type="AlphaFoldDB" id="A0A0E9RZG1"/>
<reference evidence="1" key="1">
    <citation type="submission" date="2014-11" db="EMBL/GenBank/DDBJ databases">
        <authorList>
            <person name="Amaro Gonzalez C."/>
        </authorList>
    </citation>
    <scope>NUCLEOTIDE SEQUENCE</scope>
</reference>
<protein>
    <submittedName>
        <fullName evidence="1">Uncharacterized protein</fullName>
    </submittedName>
</protein>
<proteinExistence type="predicted"/>
<evidence type="ECO:0000313" key="1">
    <source>
        <dbReference type="EMBL" id="JAH34277.1"/>
    </source>
</evidence>